<dbReference type="PANTHER" id="PTHR39181:SF1">
    <property type="entry name" value="TYROSINE-PROTEIN PHOSPHATASE YWQE"/>
    <property type="match status" value="1"/>
</dbReference>
<gene>
    <name evidence="7" type="ORF">CIAN88_21685</name>
</gene>
<dbReference type="EC" id="3.1.3.48" evidence="2"/>
<dbReference type="Proteomes" id="UP000030008">
    <property type="component" value="Unassembled WGS sequence"/>
</dbReference>
<dbReference type="GO" id="GO:0030145">
    <property type="term" value="F:manganese ion binding"/>
    <property type="evidence" value="ECO:0007669"/>
    <property type="project" value="InterPro"/>
</dbReference>
<evidence type="ECO:0000313" key="7">
    <source>
        <dbReference type="EMBL" id="KGJ51284.1"/>
    </source>
</evidence>
<organism evidence="7 8">
    <name type="scientific">Clostridium innocuum</name>
    <dbReference type="NCBI Taxonomy" id="1522"/>
    <lineage>
        <taxon>Bacteria</taxon>
        <taxon>Bacillati</taxon>
        <taxon>Bacillota</taxon>
        <taxon>Clostridia</taxon>
        <taxon>Eubacteriales</taxon>
        <taxon>Clostridiaceae</taxon>
        <taxon>Clostridium</taxon>
    </lineage>
</organism>
<accession>A0A099HZW7</accession>
<evidence type="ECO:0000313" key="8">
    <source>
        <dbReference type="Proteomes" id="UP000030008"/>
    </source>
</evidence>
<feature type="coiled-coil region" evidence="6">
    <location>
        <begin position="14"/>
        <end position="68"/>
    </location>
</feature>
<dbReference type="SUPFAM" id="SSF89550">
    <property type="entry name" value="PHP domain-like"/>
    <property type="match status" value="1"/>
</dbReference>
<dbReference type="InterPro" id="IPR016667">
    <property type="entry name" value="Caps_polysacc_synth_CpsB/CapC"/>
</dbReference>
<keyword evidence="6" id="KW-0175">Coiled coil</keyword>
<evidence type="ECO:0000256" key="3">
    <source>
        <dbReference type="ARBA" id="ARBA00022801"/>
    </source>
</evidence>
<dbReference type="InterPro" id="IPR016195">
    <property type="entry name" value="Pol/histidinol_Pase-like"/>
</dbReference>
<sequence length="260" mass="30220">MSFIDLHCHMAWDIDDGIDSREEAQQALQQARADGIVKLAATPHFIPGAQKEADVREMNQRIRELRELGVNYGITIYSGCEMFLNDDYLDMVDGKYYNTINESRYLLCEFDVRKDIEKNSYADEQLYELSIRGLTPMIAHAERYFHKDIDVPRIKEWINSGYVIQMNRTSLLGMHGSQIQKNARRLLEEGLVHIVASDAHRTGGNRICRLSDVYQEIVKVTDTASAELLCTINPQHILQDEDVERMAVRKRSWLQRMRRR</sequence>
<proteinExistence type="inferred from homology"/>
<comment type="catalytic activity">
    <reaction evidence="5">
        <text>O-phospho-L-tyrosyl-[protein] + H2O = L-tyrosyl-[protein] + phosphate</text>
        <dbReference type="Rhea" id="RHEA:10684"/>
        <dbReference type="Rhea" id="RHEA-COMP:10136"/>
        <dbReference type="Rhea" id="RHEA-COMP:20101"/>
        <dbReference type="ChEBI" id="CHEBI:15377"/>
        <dbReference type="ChEBI" id="CHEBI:43474"/>
        <dbReference type="ChEBI" id="CHEBI:46858"/>
        <dbReference type="ChEBI" id="CHEBI:61978"/>
        <dbReference type="EC" id="3.1.3.48"/>
    </reaction>
</comment>
<dbReference type="Gene3D" id="3.20.20.140">
    <property type="entry name" value="Metal-dependent hydrolases"/>
    <property type="match status" value="1"/>
</dbReference>
<evidence type="ECO:0000256" key="4">
    <source>
        <dbReference type="ARBA" id="ARBA00022912"/>
    </source>
</evidence>
<reference evidence="7 8" key="1">
    <citation type="submission" date="2014-08" db="EMBL/GenBank/DDBJ databases">
        <title>Clostridium innocuum, an unnegligible vancomycin-resistant pathogen causing extra-intestinal infections.</title>
        <authorList>
            <person name="Feng Y."/>
            <person name="Chiu C.-H."/>
        </authorList>
    </citation>
    <scope>NUCLEOTIDE SEQUENCE [LARGE SCALE GENOMIC DNA]</scope>
    <source>
        <strain evidence="7 8">AN88</strain>
    </source>
</reference>
<dbReference type="AlphaFoldDB" id="A0A099HZW7"/>
<evidence type="ECO:0000256" key="6">
    <source>
        <dbReference type="SAM" id="Coils"/>
    </source>
</evidence>
<comment type="similarity">
    <text evidence="1">Belongs to the metallo-dependent hydrolases superfamily. CpsB/CapC family.</text>
</comment>
<name>A0A099HZW7_CLOIN</name>
<dbReference type="PIRSF" id="PIRSF016557">
    <property type="entry name" value="Caps_synth_CpsB"/>
    <property type="match status" value="1"/>
</dbReference>
<dbReference type="EMBL" id="JQIF01000131">
    <property type="protein sequence ID" value="KGJ51284.1"/>
    <property type="molecule type" value="Genomic_DNA"/>
</dbReference>
<evidence type="ECO:0000256" key="2">
    <source>
        <dbReference type="ARBA" id="ARBA00013064"/>
    </source>
</evidence>
<evidence type="ECO:0000256" key="1">
    <source>
        <dbReference type="ARBA" id="ARBA00005750"/>
    </source>
</evidence>
<evidence type="ECO:0000256" key="5">
    <source>
        <dbReference type="ARBA" id="ARBA00051722"/>
    </source>
</evidence>
<dbReference type="GO" id="GO:0004725">
    <property type="term" value="F:protein tyrosine phosphatase activity"/>
    <property type="evidence" value="ECO:0007669"/>
    <property type="project" value="UniProtKB-EC"/>
</dbReference>
<keyword evidence="4" id="KW-0904">Protein phosphatase</keyword>
<protein>
    <recommendedName>
        <fullName evidence="2">protein-tyrosine-phosphatase</fullName>
        <ecNumber evidence="2">3.1.3.48</ecNumber>
    </recommendedName>
</protein>
<comment type="caution">
    <text evidence="7">The sequence shown here is derived from an EMBL/GenBank/DDBJ whole genome shotgun (WGS) entry which is preliminary data.</text>
</comment>
<dbReference type="RefSeq" id="WP_044908201.1">
    <property type="nucleotide sequence ID" value="NZ_JQIF01000131.1"/>
</dbReference>
<keyword evidence="3" id="KW-0378">Hydrolase</keyword>
<dbReference type="PANTHER" id="PTHR39181">
    <property type="entry name" value="TYROSINE-PROTEIN PHOSPHATASE YWQE"/>
    <property type="match status" value="1"/>
</dbReference>
<dbReference type="Pfam" id="PF19567">
    <property type="entry name" value="CpsB_CapC"/>
    <property type="match status" value="1"/>
</dbReference>